<dbReference type="EMBL" id="JAGTUF010000002">
    <property type="protein sequence ID" value="MBR9970889.1"/>
    <property type="molecule type" value="Genomic_DNA"/>
</dbReference>
<organism evidence="2 3">
    <name type="scientific">Magnetospirillum sulfuroxidans</name>
    <dbReference type="NCBI Taxonomy" id="611300"/>
    <lineage>
        <taxon>Bacteria</taxon>
        <taxon>Pseudomonadati</taxon>
        <taxon>Pseudomonadota</taxon>
        <taxon>Alphaproteobacteria</taxon>
        <taxon>Rhodospirillales</taxon>
        <taxon>Rhodospirillaceae</taxon>
        <taxon>Magnetospirillum</taxon>
    </lineage>
</organism>
<evidence type="ECO:0000313" key="3">
    <source>
        <dbReference type="Proteomes" id="UP000680714"/>
    </source>
</evidence>
<name>A0ABS5I8X7_9PROT</name>
<keyword evidence="3" id="KW-1185">Reference proteome</keyword>
<accession>A0ABS5I8X7</accession>
<sequence>MTLAQLGKLAFVSFGAVALGLFAGFRPLGTLAQFRDQIIAQGIAGGWWRCLGRGCGRGLGRSEHPDQFGHHQKALAALVADLVAPDLAGGNLALNGALTDAENLDGFG</sequence>
<keyword evidence="1" id="KW-0812">Transmembrane</keyword>
<reference evidence="2 3" key="1">
    <citation type="submission" date="2021-04" db="EMBL/GenBank/DDBJ databases">
        <title>Magnetospirillum sulfuroxidans sp. nov., a facultative chemolithoautotrophic sulfur-oxidizing alphaproteobacterium isolated from freshwater sediment and proposals for Paramagetospirillum gen. nov., and Magnetospirillaceae fam. nov.</title>
        <authorList>
            <person name="Koziaeva V."/>
            <person name="Geelhoed J.S."/>
            <person name="Sorokin D.Y."/>
            <person name="Grouzdev D.S."/>
        </authorList>
    </citation>
    <scope>NUCLEOTIDE SEQUENCE [LARGE SCALE GENOMIC DNA]</scope>
    <source>
        <strain evidence="2 3">J10</strain>
    </source>
</reference>
<feature type="transmembrane region" description="Helical" evidence="1">
    <location>
        <begin position="6"/>
        <end position="25"/>
    </location>
</feature>
<gene>
    <name evidence="2" type="ORF">KEC16_04090</name>
</gene>
<proteinExistence type="predicted"/>
<dbReference type="RefSeq" id="WP_211546404.1">
    <property type="nucleotide sequence ID" value="NZ_JAGTUF010000002.1"/>
</dbReference>
<protein>
    <submittedName>
        <fullName evidence="2">Uncharacterized protein</fullName>
    </submittedName>
</protein>
<dbReference type="Proteomes" id="UP000680714">
    <property type="component" value="Unassembled WGS sequence"/>
</dbReference>
<keyword evidence="1" id="KW-0472">Membrane</keyword>
<evidence type="ECO:0000313" key="2">
    <source>
        <dbReference type="EMBL" id="MBR9970889.1"/>
    </source>
</evidence>
<evidence type="ECO:0000256" key="1">
    <source>
        <dbReference type="SAM" id="Phobius"/>
    </source>
</evidence>
<keyword evidence="1" id="KW-1133">Transmembrane helix</keyword>
<comment type="caution">
    <text evidence="2">The sequence shown here is derived from an EMBL/GenBank/DDBJ whole genome shotgun (WGS) entry which is preliminary data.</text>
</comment>